<evidence type="ECO:0000313" key="2">
    <source>
        <dbReference type="EMBL" id="KAA3483311.1"/>
    </source>
</evidence>
<feature type="domain" description="Reverse transcriptase" evidence="1">
    <location>
        <begin position="79"/>
        <end position="149"/>
    </location>
</feature>
<dbReference type="AlphaFoldDB" id="A0A5B6WN70"/>
<reference evidence="3" key="1">
    <citation type="journal article" date="2019" name="Plant Biotechnol. J.">
        <title>Genome sequencing of the Australian wild diploid species Gossypium australe highlights disease resistance and delayed gland morphogenesis.</title>
        <authorList>
            <person name="Cai Y."/>
            <person name="Cai X."/>
            <person name="Wang Q."/>
            <person name="Wang P."/>
            <person name="Zhang Y."/>
            <person name="Cai C."/>
            <person name="Xu Y."/>
            <person name="Wang K."/>
            <person name="Zhou Z."/>
            <person name="Wang C."/>
            <person name="Geng S."/>
            <person name="Li B."/>
            <person name="Dong Q."/>
            <person name="Hou Y."/>
            <person name="Wang H."/>
            <person name="Ai P."/>
            <person name="Liu Z."/>
            <person name="Yi F."/>
            <person name="Sun M."/>
            <person name="An G."/>
            <person name="Cheng J."/>
            <person name="Zhang Y."/>
            <person name="Shi Q."/>
            <person name="Xie Y."/>
            <person name="Shi X."/>
            <person name="Chang Y."/>
            <person name="Huang F."/>
            <person name="Chen Y."/>
            <person name="Hong S."/>
            <person name="Mi L."/>
            <person name="Sun Q."/>
            <person name="Zhang L."/>
            <person name="Zhou B."/>
            <person name="Peng R."/>
            <person name="Zhang X."/>
            <person name="Liu F."/>
        </authorList>
    </citation>
    <scope>NUCLEOTIDE SEQUENCE [LARGE SCALE GENOMIC DNA]</scope>
    <source>
        <strain evidence="3">cv. PA1801</strain>
    </source>
</reference>
<sequence>MEVVRQEGSKLLSASFIREVEYLDWVSNVVIVKKENDKWKMCIDFTNLNKVCLKDNFPLPSIDHLVDGSARKKTFIIEEGLFCYRVMLPGLKNAGATYQRLIGRRLEVYVDDMLLKSGTMKEHVRKFSEAFTVLRAHNMKLNPEKCAFGVGLANFWVS</sequence>
<proteinExistence type="predicted"/>
<accession>A0A5B6WN70</accession>
<dbReference type="CDD" id="cd01647">
    <property type="entry name" value="RT_LTR"/>
    <property type="match status" value="1"/>
</dbReference>
<dbReference type="Gene3D" id="3.30.70.270">
    <property type="match status" value="1"/>
</dbReference>
<dbReference type="InterPro" id="IPR043128">
    <property type="entry name" value="Rev_trsase/Diguanyl_cyclase"/>
</dbReference>
<dbReference type="GO" id="GO:0003964">
    <property type="term" value="F:RNA-directed DNA polymerase activity"/>
    <property type="evidence" value="ECO:0007669"/>
    <property type="project" value="UniProtKB-KW"/>
</dbReference>
<dbReference type="Pfam" id="PF00078">
    <property type="entry name" value="RVT_1"/>
    <property type="match status" value="1"/>
</dbReference>
<keyword evidence="2" id="KW-0808">Transferase</keyword>
<evidence type="ECO:0000313" key="3">
    <source>
        <dbReference type="Proteomes" id="UP000325315"/>
    </source>
</evidence>
<comment type="caution">
    <text evidence="2">The sequence shown here is derived from an EMBL/GenBank/DDBJ whole genome shotgun (WGS) entry which is preliminary data.</text>
</comment>
<protein>
    <submittedName>
        <fullName evidence="2">RNA-directed DNA polymerase-like protein</fullName>
    </submittedName>
</protein>
<dbReference type="InterPro" id="IPR043502">
    <property type="entry name" value="DNA/RNA_pol_sf"/>
</dbReference>
<gene>
    <name evidence="2" type="ORF">EPI10_005495</name>
</gene>
<keyword evidence="2" id="KW-0695">RNA-directed DNA polymerase</keyword>
<evidence type="ECO:0000259" key="1">
    <source>
        <dbReference type="Pfam" id="PF00078"/>
    </source>
</evidence>
<organism evidence="2 3">
    <name type="scientific">Gossypium australe</name>
    <dbReference type="NCBI Taxonomy" id="47621"/>
    <lineage>
        <taxon>Eukaryota</taxon>
        <taxon>Viridiplantae</taxon>
        <taxon>Streptophyta</taxon>
        <taxon>Embryophyta</taxon>
        <taxon>Tracheophyta</taxon>
        <taxon>Spermatophyta</taxon>
        <taxon>Magnoliopsida</taxon>
        <taxon>eudicotyledons</taxon>
        <taxon>Gunneridae</taxon>
        <taxon>Pentapetalae</taxon>
        <taxon>rosids</taxon>
        <taxon>malvids</taxon>
        <taxon>Malvales</taxon>
        <taxon>Malvaceae</taxon>
        <taxon>Malvoideae</taxon>
        <taxon>Gossypium</taxon>
    </lineage>
</organism>
<dbReference type="OrthoDB" id="101614at2759"/>
<dbReference type="Proteomes" id="UP000325315">
    <property type="component" value="Unassembled WGS sequence"/>
</dbReference>
<name>A0A5B6WN70_9ROSI</name>
<keyword evidence="2" id="KW-0548">Nucleotidyltransferase</keyword>
<keyword evidence="3" id="KW-1185">Reference proteome</keyword>
<dbReference type="PANTHER" id="PTHR24559:SF430">
    <property type="entry name" value="RNA-DIRECTED DNA POLYMERASE"/>
    <property type="match status" value="1"/>
</dbReference>
<dbReference type="InterPro" id="IPR000477">
    <property type="entry name" value="RT_dom"/>
</dbReference>
<dbReference type="EMBL" id="SMMG02000002">
    <property type="protein sequence ID" value="KAA3483311.1"/>
    <property type="molecule type" value="Genomic_DNA"/>
</dbReference>
<dbReference type="SUPFAM" id="SSF56672">
    <property type="entry name" value="DNA/RNA polymerases"/>
    <property type="match status" value="1"/>
</dbReference>
<dbReference type="InterPro" id="IPR053134">
    <property type="entry name" value="RNA-dir_DNA_polymerase"/>
</dbReference>
<dbReference type="PANTHER" id="PTHR24559">
    <property type="entry name" value="TRANSPOSON TY3-I GAG-POL POLYPROTEIN"/>
    <property type="match status" value="1"/>
</dbReference>